<feature type="region of interest" description="Disordered" evidence="2">
    <location>
        <begin position="158"/>
        <end position="177"/>
    </location>
</feature>
<gene>
    <name evidence="4" type="ORF">CAOG_004477</name>
</gene>
<dbReference type="GO" id="GO:0006888">
    <property type="term" value="P:endoplasmic reticulum to Golgi vesicle-mediated transport"/>
    <property type="evidence" value="ECO:0007669"/>
    <property type="project" value="TreeGrafter"/>
</dbReference>
<feature type="compositionally biased region" description="Basic and acidic residues" evidence="2">
    <location>
        <begin position="196"/>
        <end position="206"/>
    </location>
</feature>
<dbReference type="OrthoDB" id="418131at2759"/>
<proteinExistence type="inferred from homology"/>
<dbReference type="Pfam" id="PF25809">
    <property type="entry name" value="STEEP1"/>
    <property type="match status" value="1"/>
</dbReference>
<dbReference type="PANTHER" id="PTHR46355:SF1">
    <property type="entry name" value="STING ER EXIT PROTEIN"/>
    <property type="match status" value="1"/>
</dbReference>
<feature type="region of interest" description="Disordered" evidence="2">
    <location>
        <begin position="187"/>
        <end position="216"/>
    </location>
</feature>
<dbReference type="RefSeq" id="XP_004348305.1">
    <property type="nucleotide sequence ID" value="XM_004348255.2"/>
</dbReference>
<organism evidence="4 5">
    <name type="scientific">Capsaspora owczarzaki (strain ATCC 30864)</name>
    <dbReference type="NCBI Taxonomy" id="595528"/>
    <lineage>
        <taxon>Eukaryota</taxon>
        <taxon>Filasterea</taxon>
        <taxon>Capsaspora</taxon>
    </lineage>
</organism>
<dbReference type="PhylomeDB" id="A0A0D2VRY3"/>
<feature type="compositionally biased region" description="Basic residues" evidence="2">
    <location>
        <begin position="207"/>
        <end position="216"/>
    </location>
</feature>
<comment type="similarity">
    <text evidence="1">Belongs to the STEEP1 family.</text>
</comment>
<evidence type="ECO:0000313" key="4">
    <source>
        <dbReference type="EMBL" id="KJE93727.1"/>
    </source>
</evidence>
<protein>
    <recommendedName>
        <fullName evidence="3">STEEP1 domain-containing protein</fullName>
    </recommendedName>
</protein>
<dbReference type="AlphaFoldDB" id="A0A0D2VRY3"/>
<keyword evidence="5" id="KW-1185">Reference proteome</keyword>
<evidence type="ECO:0000259" key="3">
    <source>
        <dbReference type="Pfam" id="PF25809"/>
    </source>
</evidence>
<dbReference type="Proteomes" id="UP000008743">
    <property type="component" value="Unassembled WGS sequence"/>
</dbReference>
<name>A0A0D2VRY3_CAPO3</name>
<feature type="domain" description="STEEP1" evidence="3">
    <location>
        <begin position="8"/>
        <end position="106"/>
    </location>
</feature>
<dbReference type="GO" id="GO:0005737">
    <property type="term" value="C:cytoplasm"/>
    <property type="evidence" value="ECO:0007669"/>
    <property type="project" value="GOC"/>
</dbReference>
<evidence type="ECO:0000256" key="1">
    <source>
        <dbReference type="ARBA" id="ARBA00024205"/>
    </source>
</evidence>
<evidence type="ECO:0000313" key="5">
    <source>
        <dbReference type="Proteomes" id="UP000008743"/>
    </source>
</evidence>
<dbReference type="STRING" id="595528.A0A0D2VRY3"/>
<dbReference type="EMBL" id="KE346365">
    <property type="protein sequence ID" value="KJE93727.1"/>
    <property type="molecule type" value="Genomic_DNA"/>
</dbReference>
<accession>A0A0D2VRY3</accession>
<dbReference type="PANTHER" id="PTHR46355">
    <property type="entry name" value="UPF0428 PROTEIN CXORF56"/>
    <property type="match status" value="1"/>
</dbReference>
<evidence type="ECO:0000256" key="2">
    <source>
        <dbReference type="SAM" id="MobiDB-lite"/>
    </source>
</evidence>
<dbReference type="InterPro" id="IPR057965">
    <property type="entry name" value="STEEP1_dom"/>
</dbReference>
<dbReference type="InParanoid" id="A0A0D2VRY3"/>
<dbReference type="InterPro" id="IPR029704">
    <property type="entry name" value="STEEP-like"/>
</dbReference>
<reference evidence="5" key="1">
    <citation type="submission" date="2011-02" db="EMBL/GenBank/DDBJ databases">
        <title>The Genome Sequence of Capsaspora owczarzaki ATCC 30864.</title>
        <authorList>
            <person name="Russ C."/>
            <person name="Cuomo C."/>
            <person name="Burger G."/>
            <person name="Gray M.W."/>
            <person name="Holland P.W.H."/>
            <person name="King N."/>
            <person name="Lang F.B.F."/>
            <person name="Roger A.J."/>
            <person name="Ruiz-Trillo I."/>
            <person name="Young S.K."/>
            <person name="Zeng Q."/>
            <person name="Gargeya S."/>
            <person name="Alvarado L."/>
            <person name="Berlin A."/>
            <person name="Chapman S.B."/>
            <person name="Chen Z."/>
            <person name="Freedman E."/>
            <person name="Gellesch M."/>
            <person name="Goldberg J."/>
            <person name="Griggs A."/>
            <person name="Gujja S."/>
            <person name="Heilman E."/>
            <person name="Heiman D."/>
            <person name="Howarth C."/>
            <person name="Mehta T."/>
            <person name="Neiman D."/>
            <person name="Pearson M."/>
            <person name="Roberts A."/>
            <person name="Saif S."/>
            <person name="Shea T."/>
            <person name="Shenoy N."/>
            <person name="Sisk P."/>
            <person name="Stolte C."/>
            <person name="Sykes S."/>
            <person name="White J."/>
            <person name="Yandava C."/>
            <person name="Haas B."/>
            <person name="Nusbaum C."/>
            <person name="Birren B."/>
        </authorList>
    </citation>
    <scope>NUCLEOTIDE SEQUENCE</scope>
    <source>
        <strain evidence="5">ATCC 30864</strain>
    </source>
</reference>
<dbReference type="eggNOG" id="KOG4397">
    <property type="taxonomic scope" value="Eukaryota"/>
</dbReference>
<dbReference type="GO" id="GO:0090158">
    <property type="term" value="P:endoplasmic reticulum membrane organization"/>
    <property type="evidence" value="ECO:0007669"/>
    <property type="project" value="TreeGrafter"/>
</dbReference>
<sequence length="216" mass="23340">MQDAAATSASNRLYVYHCYCSRVVLVLDTMLESLPVRITDGSRVALLASQVQKVNAVDAGSVLLQRANGIERQHRLKCARCGLRLFYKATGTAHDEFLYIVNGALFLKPPVAPAIAAAAFHRKNAAGDAAGAKAALEAASALRQTTHILADKRANRTIVNDGSDSSGDEELTNDQLASEYNSNARVVAAAARSKRKPEEELQSEEKRRRKGTLMTS</sequence>